<evidence type="ECO:0000259" key="4">
    <source>
        <dbReference type="Pfam" id="PF07804"/>
    </source>
</evidence>
<proteinExistence type="inferred from homology"/>
<evidence type="ECO:0000313" key="5">
    <source>
        <dbReference type="EMBL" id="MDN4165151.1"/>
    </source>
</evidence>
<evidence type="ECO:0000313" key="6">
    <source>
        <dbReference type="Proteomes" id="UP001168552"/>
    </source>
</evidence>
<comment type="caution">
    <text evidence="5">The sequence shown here is derived from an EMBL/GenBank/DDBJ whole genome shotgun (WGS) entry which is preliminary data.</text>
</comment>
<evidence type="ECO:0000256" key="3">
    <source>
        <dbReference type="ARBA" id="ARBA00022777"/>
    </source>
</evidence>
<dbReference type="Pfam" id="PF07804">
    <property type="entry name" value="HipA_C"/>
    <property type="match status" value="1"/>
</dbReference>
<evidence type="ECO:0000256" key="2">
    <source>
        <dbReference type="ARBA" id="ARBA00022679"/>
    </source>
</evidence>
<protein>
    <submittedName>
        <fullName evidence="5">HipA domain-containing protein</fullName>
    </submittedName>
</protein>
<gene>
    <name evidence="5" type="ORF">QWY31_06540</name>
</gene>
<dbReference type="EMBL" id="JAUHJS010000003">
    <property type="protein sequence ID" value="MDN4165151.1"/>
    <property type="molecule type" value="Genomic_DNA"/>
</dbReference>
<dbReference type="PANTHER" id="PTHR37419:SF8">
    <property type="entry name" value="TOXIN YJJJ"/>
    <property type="match status" value="1"/>
</dbReference>
<sequence>MTSFSYEQLFQCMRELRLSYADAEQMFRRMVFNVIARNCDDHTKNFSFLLKQGGKWELAPAYDICHAYRPDSEWVSQHALSINGKRKDIQKADLLIVAESIRCKNASHIIDEINETVNQWKSFANEVEVSPQKRDEIAKTLLNLD</sequence>
<name>A0ABT8F3X3_9BACT</name>
<dbReference type="InterPro" id="IPR012893">
    <property type="entry name" value="HipA-like_C"/>
</dbReference>
<reference evidence="5" key="1">
    <citation type="submission" date="2023-06" db="EMBL/GenBank/DDBJ databases">
        <title>Cytophagales bacterium Strain LB-30, isolated from soil.</title>
        <authorList>
            <person name="Liu B."/>
        </authorList>
    </citation>
    <scope>NUCLEOTIDE SEQUENCE</scope>
    <source>
        <strain evidence="5">LB-30</strain>
    </source>
</reference>
<keyword evidence="6" id="KW-1185">Reference proteome</keyword>
<dbReference type="PANTHER" id="PTHR37419">
    <property type="entry name" value="SERINE/THREONINE-PROTEIN KINASE TOXIN HIPA"/>
    <property type="match status" value="1"/>
</dbReference>
<dbReference type="InterPro" id="IPR052028">
    <property type="entry name" value="HipA_Ser/Thr_kinase"/>
</dbReference>
<evidence type="ECO:0000256" key="1">
    <source>
        <dbReference type="ARBA" id="ARBA00010164"/>
    </source>
</evidence>
<dbReference type="Gene3D" id="1.10.1070.20">
    <property type="match status" value="1"/>
</dbReference>
<accession>A0ABT8F3X3</accession>
<keyword evidence="2" id="KW-0808">Transferase</keyword>
<keyword evidence="3" id="KW-0418">Kinase</keyword>
<comment type="similarity">
    <text evidence="1">Belongs to the HipA Ser/Thr kinase family.</text>
</comment>
<feature type="domain" description="HipA-like C-terminal" evidence="4">
    <location>
        <begin position="4"/>
        <end position="120"/>
    </location>
</feature>
<dbReference type="Proteomes" id="UP001168552">
    <property type="component" value="Unassembled WGS sequence"/>
</dbReference>
<organism evidence="5 6">
    <name type="scientific">Shiella aurantiaca</name>
    <dbReference type="NCBI Taxonomy" id="3058365"/>
    <lineage>
        <taxon>Bacteria</taxon>
        <taxon>Pseudomonadati</taxon>
        <taxon>Bacteroidota</taxon>
        <taxon>Cytophagia</taxon>
        <taxon>Cytophagales</taxon>
        <taxon>Shiellaceae</taxon>
        <taxon>Shiella</taxon>
    </lineage>
</organism>